<accession>A0A2H4PGH0</accession>
<evidence type="ECO:0000313" key="2">
    <source>
        <dbReference type="EMBL" id="ATW61300.1"/>
    </source>
</evidence>
<dbReference type="EMBL" id="MG298964">
    <property type="protein sequence ID" value="ATW61300.1"/>
    <property type="molecule type" value="Genomic_DNA"/>
</dbReference>
<evidence type="ECO:0000259" key="1">
    <source>
        <dbReference type="Pfam" id="PF23972"/>
    </source>
</evidence>
<keyword evidence="3" id="KW-1185">Reference proteome</keyword>
<dbReference type="InterPro" id="IPR055722">
    <property type="entry name" value="DUF7298"/>
</dbReference>
<sequence length="162" mass="17168">MGASIYPPPTSQMPRIVALQNLENIPSASYVVDETIQFTQTFTAIANRHYKVTFQMANVDTDGTTGSAYISKVAAITTCRVNPGTTVTTTSNEIGQIYTPVFGDDSMRDGGVVGVFWIERPPAGLNTVAISLKTSLTTAGGVRYLAYGDGNRLAIEDAGPAV</sequence>
<evidence type="ECO:0000313" key="3">
    <source>
        <dbReference type="Proteomes" id="UP000240486"/>
    </source>
</evidence>
<gene>
    <name evidence="2" type="ORF">SEA_ALSABER_25</name>
</gene>
<protein>
    <recommendedName>
        <fullName evidence="1">DUF7298 domain-containing protein</fullName>
    </recommendedName>
</protein>
<name>A0A2H4PGH0_9CAUD</name>
<proteinExistence type="predicted"/>
<dbReference type="Proteomes" id="UP000240486">
    <property type="component" value="Segment"/>
</dbReference>
<feature type="domain" description="DUF7298" evidence="1">
    <location>
        <begin position="1"/>
        <end position="161"/>
    </location>
</feature>
<dbReference type="Pfam" id="PF23972">
    <property type="entry name" value="DUF7298"/>
    <property type="match status" value="1"/>
</dbReference>
<organism evidence="2 3">
    <name type="scientific">Streptomyces phage Alsaber</name>
    <dbReference type="NCBI Taxonomy" id="2053672"/>
    <lineage>
        <taxon>Viruses</taxon>
        <taxon>Duplodnaviria</taxon>
        <taxon>Heunggongvirae</taxon>
        <taxon>Uroviricota</taxon>
        <taxon>Caudoviricetes</taxon>
        <taxon>Arquatrovirinae</taxon>
        <taxon>Camvirus</taxon>
        <taxon>Camvirus alsaber</taxon>
    </lineage>
</organism>
<reference evidence="2 3" key="1">
    <citation type="submission" date="2017-10" db="EMBL/GenBank/DDBJ databases">
        <authorList>
            <person name="Sulaiman A."/>
            <person name="Sivoravong A."/>
            <person name="Swapan B."/>
            <person name="Layton S.R."/>
            <person name="Kim T."/>
            <person name="Hughes L.E."/>
            <person name="Garlena R.A."/>
            <person name="Russell D.A."/>
            <person name="Pope W.H."/>
            <person name="Jacobs-Sera D."/>
            <person name="Hendrix R.W."/>
            <person name="Hatfull G.F."/>
        </authorList>
    </citation>
    <scope>NUCLEOTIDE SEQUENCE [LARGE SCALE GENOMIC DNA]</scope>
</reference>